<comment type="catalytic activity">
    <reaction evidence="17">
        <text>dodecanoyl-CoA + oxidized [electron-transfer flavoprotein] + H(+) = (2E)-dodecenoyl-CoA + reduced [electron-transfer flavoprotein]</text>
        <dbReference type="Rhea" id="RHEA:47296"/>
        <dbReference type="Rhea" id="RHEA-COMP:10685"/>
        <dbReference type="Rhea" id="RHEA-COMP:10686"/>
        <dbReference type="ChEBI" id="CHEBI:15378"/>
        <dbReference type="ChEBI" id="CHEBI:57330"/>
        <dbReference type="ChEBI" id="CHEBI:57375"/>
        <dbReference type="ChEBI" id="CHEBI:57692"/>
        <dbReference type="ChEBI" id="CHEBI:58307"/>
    </reaction>
</comment>
<comment type="catalytic activity">
    <reaction evidence="18">
        <text>butanoyl-CoA + oxidized [electron-transfer flavoprotein] + H(+) = (2E)-butenoyl-CoA + reduced [electron-transfer flavoprotein]</text>
        <dbReference type="Rhea" id="RHEA:24004"/>
        <dbReference type="Rhea" id="RHEA-COMP:10685"/>
        <dbReference type="Rhea" id="RHEA-COMP:10686"/>
        <dbReference type="ChEBI" id="CHEBI:15378"/>
        <dbReference type="ChEBI" id="CHEBI:57332"/>
        <dbReference type="ChEBI" id="CHEBI:57371"/>
        <dbReference type="ChEBI" id="CHEBI:57692"/>
        <dbReference type="ChEBI" id="CHEBI:58307"/>
    </reaction>
</comment>
<dbReference type="PANTHER" id="PTHR42803:SF1">
    <property type="entry name" value="BROAD-SPECIFICITY LINEAR ACYL-COA DEHYDROGENASE FADE5"/>
    <property type="match status" value="1"/>
</dbReference>
<evidence type="ECO:0000256" key="23">
    <source>
        <dbReference type="ARBA" id="ARBA00069359"/>
    </source>
</evidence>
<dbReference type="FunFam" id="2.40.110.20:FF:000001">
    <property type="entry name" value="Acyl-CoA dehydrogenase AidB"/>
    <property type="match status" value="1"/>
</dbReference>
<dbReference type="GO" id="GO:0004466">
    <property type="term" value="F:long-chain fatty acyl-CoA dehydrogenase activity"/>
    <property type="evidence" value="ECO:0007669"/>
    <property type="project" value="UniProtKB-EC"/>
</dbReference>
<dbReference type="GO" id="GO:0070991">
    <property type="term" value="F:medium-chain fatty acyl-CoA dehydrogenase activity"/>
    <property type="evidence" value="ECO:0007669"/>
    <property type="project" value="UniProtKB-EC"/>
</dbReference>
<evidence type="ECO:0000256" key="9">
    <source>
        <dbReference type="ARBA" id="ARBA00022827"/>
    </source>
</evidence>
<comment type="catalytic activity">
    <reaction evidence="19">
        <text>decanoyl-CoA + oxidized [electron-transfer flavoprotein] + H(+) = (2E)-decenoyl-CoA + reduced [electron-transfer flavoprotein]</text>
        <dbReference type="Rhea" id="RHEA:48176"/>
        <dbReference type="Rhea" id="RHEA-COMP:10685"/>
        <dbReference type="Rhea" id="RHEA-COMP:10686"/>
        <dbReference type="ChEBI" id="CHEBI:15378"/>
        <dbReference type="ChEBI" id="CHEBI:57692"/>
        <dbReference type="ChEBI" id="CHEBI:58307"/>
        <dbReference type="ChEBI" id="CHEBI:61406"/>
        <dbReference type="ChEBI" id="CHEBI:61430"/>
    </reaction>
</comment>
<dbReference type="InterPro" id="IPR009100">
    <property type="entry name" value="AcylCoA_DH/oxidase_NM_dom_sf"/>
</dbReference>
<keyword evidence="9 27" id="KW-0274">FAD</keyword>
<dbReference type="SUPFAM" id="SSF56645">
    <property type="entry name" value="Acyl-CoA dehydrogenase NM domain-like"/>
    <property type="match status" value="1"/>
</dbReference>
<evidence type="ECO:0000256" key="4">
    <source>
        <dbReference type="ARBA" id="ARBA00011738"/>
    </source>
</evidence>
<dbReference type="InterPro" id="IPR009075">
    <property type="entry name" value="AcylCo_DH/oxidase_C"/>
</dbReference>
<comment type="catalytic activity">
    <reaction evidence="14">
        <text>hexanoyl-CoA + oxidized [electron-transfer flavoprotein] + H(+) = (2E)-hexenoyl-CoA + reduced [electron-transfer flavoprotein]</text>
        <dbReference type="Rhea" id="RHEA:43464"/>
        <dbReference type="Rhea" id="RHEA-COMP:10685"/>
        <dbReference type="Rhea" id="RHEA-COMP:10686"/>
        <dbReference type="ChEBI" id="CHEBI:15378"/>
        <dbReference type="ChEBI" id="CHEBI:57692"/>
        <dbReference type="ChEBI" id="CHEBI:58307"/>
        <dbReference type="ChEBI" id="CHEBI:62077"/>
        <dbReference type="ChEBI" id="CHEBI:62620"/>
    </reaction>
</comment>
<dbReference type="EC" id="1.3.8.8" evidence="6"/>
<evidence type="ECO:0000259" key="29">
    <source>
        <dbReference type="Pfam" id="PF00441"/>
    </source>
</evidence>
<comment type="function">
    <text evidence="22">Acyl-CoA dehydrogenase that exhibits broad specificity for linear acyl-CoA substrates, with a preference for long-chain substrates.</text>
</comment>
<comment type="catalytic activity">
    <reaction evidence="20">
        <text>octadecanoyl-CoA + oxidized [electron-transfer flavoprotein] + H(+) = (2E)-octadecenoyl-CoA + reduced [electron-transfer flavoprotein]</text>
        <dbReference type="Rhea" id="RHEA:47240"/>
        <dbReference type="Rhea" id="RHEA-COMP:10685"/>
        <dbReference type="Rhea" id="RHEA-COMP:10686"/>
        <dbReference type="ChEBI" id="CHEBI:15378"/>
        <dbReference type="ChEBI" id="CHEBI:57394"/>
        <dbReference type="ChEBI" id="CHEBI:57692"/>
        <dbReference type="ChEBI" id="CHEBI:58307"/>
        <dbReference type="ChEBI" id="CHEBI:71412"/>
    </reaction>
</comment>
<keyword evidence="10" id="KW-0276">Fatty acid metabolism</keyword>
<sequence length="629" mass="68286">MSHYQSNLRDIEFNLFEVLGRDEVLGQGPFADVDGETARSILAEVDRLAREDLAASYEDSDRNPPVFDPATNTAPLPESFKKSYQAWMDAEYWRLSIPEEIGGTPAPSTLNWAIGEMVLGSNAPVWMYACGPSFASIVHRNGNERDQRIAEHMVERGWGATMVLTEPDAGSDVGAGRAKATDNGDGSWNIEGVKRFITSAEHDMSENIIHLVLARPVGVEGVGGPGTKGLSLFIVPKHHFDHETGELTGERNGAYVTNVEHKMGIKVSNTCEVTFGDPSVGGGEPARGWLLGEVHDGIAQMFQVIENARMMVGSKAIATLSTGYLNALEYAKSRVQGADLTQAADKTAPRVTITHHPDVRRSLMTQKSFAEAMRALVLYTATWQDRIQMAEHAAVEGGEKDDLAAAVNDLLLPIVKGYGSERSWVLLGTESLQTLGGSGFLTEYPIEQYVRDAKIDTLYEGTTAIQGQDFFFRKIVKDQGRALGHLAKEIEGFVASEAGNGRLKTERALLAGALEDANALVGHMINDLMSADASAEGGDLRNIYKVGLNTTRLLMVLGDVVCAWLLLRQAEVALGKLAGEVSAKDKPFYEGKVAAAQFFAQTNLPRVRAERKIAEGIDLSLMDLDESAF</sequence>
<dbReference type="AlphaFoldDB" id="A0A4P7GLY4"/>
<protein>
    <recommendedName>
        <fullName evidence="23">Broad-specificity linear acyl-CoA dehydrogenase FadE5</fullName>
        <ecNumber evidence="7">1.3.8.1</ecNumber>
        <ecNumber evidence="5">1.3.8.7</ecNumber>
        <ecNumber evidence="6">1.3.8.8</ecNumber>
    </recommendedName>
    <alternativeName>
        <fullName evidence="25">Long-chain-acyl-CoA dehydrogenase</fullName>
    </alternativeName>
    <alternativeName>
        <fullName evidence="26">Medium-chain-acyl-CoA dehydrogenase</fullName>
    </alternativeName>
    <alternativeName>
        <fullName evidence="24">Short-chain-acyl-CoA dehydrogenase</fullName>
    </alternativeName>
</protein>
<evidence type="ECO:0000256" key="15">
    <source>
        <dbReference type="ARBA" id="ARBA00049247"/>
    </source>
</evidence>
<evidence type="ECO:0000259" key="30">
    <source>
        <dbReference type="Pfam" id="PF02770"/>
    </source>
</evidence>
<name>A0A4P7GLY4_9ACTN</name>
<evidence type="ECO:0000313" key="33">
    <source>
        <dbReference type="Proteomes" id="UP000294894"/>
    </source>
</evidence>
<evidence type="ECO:0000256" key="7">
    <source>
        <dbReference type="ARBA" id="ARBA00012046"/>
    </source>
</evidence>
<dbReference type="GO" id="GO:0016937">
    <property type="term" value="F:short-chain fatty acyl-CoA dehydrogenase activity"/>
    <property type="evidence" value="ECO:0007669"/>
    <property type="project" value="UniProtKB-EC"/>
</dbReference>
<evidence type="ECO:0000256" key="10">
    <source>
        <dbReference type="ARBA" id="ARBA00022832"/>
    </source>
</evidence>
<feature type="domain" description="Acyl-CoA dehydrogenase/oxidase C-terminal" evidence="29">
    <location>
        <begin position="296"/>
        <end position="467"/>
    </location>
</feature>
<evidence type="ECO:0000256" key="22">
    <source>
        <dbReference type="ARBA" id="ARBA00054301"/>
    </source>
</evidence>
<keyword evidence="33" id="KW-1185">Reference proteome</keyword>
<dbReference type="GO" id="GO:0005886">
    <property type="term" value="C:plasma membrane"/>
    <property type="evidence" value="ECO:0007669"/>
    <property type="project" value="TreeGrafter"/>
</dbReference>
<evidence type="ECO:0000256" key="18">
    <source>
        <dbReference type="ARBA" id="ARBA00050695"/>
    </source>
</evidence>
<organism evidence="32 33">
    <name type="scientific">Nocardioides euryhalodurans</name>
    <dbReference type="NCBI Taxonomy" id="2518370"/>
    <lineage>
        <taxon>Bacteria</taxon>
        <taxon>Bacillati</taxon>
        <taxon>Actinomycetota</taxon>
        <taxon>Actinomycetes</taxon>
        <taxon>Propionibacteriales</taxon>
        <taxon>Nocardioidaceae</taxon>
        <taxon>Nocardioides</taxon>
    </lineage>
</organism>
<keyword evidence="11 27" id="KW-0560">Oxidoreductase</keyword>
<dbReference type="Pfam" id="PF00441">
    <property type="entry name" value="Acyl-CoA_dh_1"/>
    <property type="match status" value="1"/>
</dbReference>
<evidence type="ECO:0000256" key="25">
    <source>
        <dbReference type="ARBA" id="ARBA00077090"/>
    </source>
</evidence>
<evidence type="ECO:0000256" key="1">
    <source>
        <dbReference type="ARBA" id="ARBA00001974"/>
    </source>
</evidence>
<comment type="similarity">
    <text evidence="3 27">Belongs to the acyl-CoA dehydrogenase family.</text>
</comment>
<dbReference type="Pfam" id="PF02770">
    <property type="entry name" value="Acyl-CoA_dh_M"/>
    <property type="match status" value="1"/>
</dbReference>
<comment type="cofactor">
    <cofactor evidence="1 27">
        <name>FAD</name>
        <dbReference type="ChEBI" id="CHEBI:57692"/>
    </cofactor>
</comment>
<evidence type="ECO:0000259" key="31">
    <source>
        <dbReference type="Pfam" id="PF12806"/>
    </source>
</evidence>
<comment type="catalytic activity">
    <reaction evidence="16">
        <text>a short-chain 2,3-saturated fatty acyl-CoA + oxidized [electron-transfer flavoprotein] + H(+) = a short-chain (2E)-enoyl-CoA + reduced [electron-transfer flavoprotein]</text>
        <dbReference type="Rhea" id="RHEA:47196"/>
        <dbReference type="Rhea" id="RHEA-COMP:10685"/>
        <dbReference type="Rhea" id="RHEA-COMP:10686"/>
        <dbReference type="ChEBI" id="CHEBI:15378"/>
        <dbReference type="ChEBI" id="CHEBI:57692"/>
        <dbReference type="ChEBI" id="CHEBI:58307"/>
        <dbReference type="ChEBI" id="CHEBI:87487"/>
        <dbReference type="ChEBI" id="CHEBI:87488"/>
        <dbReference type="EC" id="1.3.8.1"/>
    </reaction>
</comment>
<reference evidence="32 33" key="1">
    <citation type="submission" date="2019-03" db="EMBL/GenBank/DDBJ databases">
        <title>Three New Species of Nocardioides, Nocardioides euryhalodurans sp. nov., Nocardioides seonyuensis sp. nov. and Nocardioides eburneoflavus sp. nov., Iolated from Soil.</title>
        <authorList>
            <person name="Roh S.G."/>
            <person name="Lee C."/>
            <person name="Kim M.-K."/>
            <person name="Kim S.B."/>
        </authorList>
    </citation>
    <scope>NUCLEOTIDE SEQUENCE [LARGE SCALE GENOMIC DNA]</scope>
    <source>
        <strain evidence="32 33">MMS17-SY117</strain>
    </source>
</reference>
<evidence type="ECO:0000313" key="32">
    <source>
        <dbReference type="EMBL" id="QBR93155.1"/>
    </source>
</evidence>
<dbReference type="FunFam" id="1.20.140.10:FF:000016">
    <property type="entry name" value="Acyl-CoA dehydrogenase FadE5"/>
    <property type="match status" value="1"/>
</dbReference>
<comment type="catalytic activity">
    <reaction evidence="21">
        <text>oxidized [electron-transfer flavoprotein] + hexadecanoyl-CoA + H(+) = (2E)-hexadecenoyl-CoA + reduced [electron-transfer flavoprotein]</text>
        <dbReference type="Rhea" id="RHEA:43448"/>
        <dbReference type="Rhea" id="RHEA-COMP:10685"/>
        <dbReference type="Rhea" id="RHEA-COMP:10686"/>
        <dbReference type="ChEBI" id="CHEBI:15378"/>
        <dbReference type="ChEBI" id="CHEBI:57379"/>
        <dbReference type="ChEBI" id="CHEBI:57692"/>
        <dbReference type="ChEBI" id="CHEBI:58307"/>
        <dbReference type="ChEBI" id="CHEBI:61526"/>
    </reaction>
</comment>
<keyword evidence="8 27" id="KW-0285">Flavoprotein</keyword>
<dbReference type="InterPro" id="IPR052166">
    <property type="entry name" value="Diverse_Acyl-CoA_DH"/>
</dbReference>
<evidence type="ECO:0000256" key="3">
    <source>
        <dbReference type="ARBA" id="ARBA00009347"/>
    </source>
</evidence>
<comment type="catalytic activity">
    <reaction evidence="15">
        <text>a long-chain 2,3-saturated fatty acyl-CoA + oxidized [electron-transfer flavoprotein] + H(+) = a long-chain (2E)-enoyl-CoA + reduced [electron-transfer flavoprotein]</text>
        <dbReference type="Rhea" id="RHEA:17721"/>
        <dbReference type="Rhea" id="RHEA-COMP:10685"/>
        <dbReference type="Rhea" id="RHEA-COMP:10686"/>
        <dbReference type="ChEBI" id="CHEBI:15378"/>
        <dbReference type="ChEBI" id="CHEBI:57692"/>
        <dbReference type="ChEBI" id="CHEBI:58307"/>
        <dbReference type="ChEBI" id="CHEBI:83721"/>
        <dbReference type="ChEBI" id="CHEBI:83727"/>
        <dbReference type="EC" id="1.3.8.8"/>
    </reaction>
</comment>
<dbReference type="InterPro" id="IPR006091">
    <property type="entry name" value="Acyl-CoA_Oxase/DH_mid-dom"/>
</dbReference>
<evidence type="ECO:0000256" key="28">
    <source>
        <dbReference type="SAM" id="MobiDB-lite"/>
    </source>
</evidence>
<dbReference type="OrthoDB" id="142556at2"/>
<comment type="catalytic activity">
    <reaction evidence="13">
        <text>a medium-chain 2,3-saturated fatty acyl-CoA + oxidized [electron-transfer flavoprotein] + H(+) = a medium-chain (2E)-enoyl-CoA + reduced [electron-transfer flavoprotein]</text>
        <dbReference type="Rhea" id="RHEA:14477"/>
        <dbReference type="Rhea" id="RHEA-COMP:10685"/>
        <dbReference type="Rhea" id="RHEA-COMP:10686"/>
        <dbReference type="ChEBI" id="CHEBI:15378"/>
        <dbReference type="ChEBI" id="CHEBI:57692"/>
        <dbReference type="ChEBI" id="CHEBI:58307"/>
        <dbReference type="ChEBI" id="CHEBI:83723"/>
        <dbReference type="ChEBI" id="CHEBI:83726"/>
        <dbReference type="EC" id="1.3.8.7"/>
    </reaction>
</comment>
<evidence type="ECO:0000256" key="27">
    <source>
        <dbReference type="RuleBase" id="RU362125"/>
    </source>
</evidence>
<accession>A0A4P7GLY4</accession>
<evidence type="ECO:0000256" key="24">
    <source>
        <dbReference type="ARBA" id="ARBA00075470"/>
    </source>
</evidence>
<dbReference type="InterPro" id="IPR036250">
    <property type="entry name" value="AcylCo_DH-like_C"/>
</dbReference>
<gene>
    <name evidence="32" type="ORF">EXE57_13400</name>
</gene>
<dbReference type="KEGG" id="noy:EXE57_13400"/>
<dbReference type="SUPFAM" id="SSF47203">
    <property type="entry name" value="Acyl-CoA dehydrogenase C-terminal domain-like"/>
    <property type="match status" value="1"/>
</dbReference>
<dbReference type="Gene3D" id="2.40.110.20">
    <property type="match status" value="1"/>
</dbReference>
<evidence type="ECO:0000256" key="8">
    <source>
        <dbReference type="ARBA" id="ARBA00022630"/>
    </source>
</evidence>
<dbReference type="EMBL" id="CP038267">
    <property type="protein sequence ID" value="QBR93155.1"/>
    <property type="molecule type" value="Genomic_DNA"/>
</dbReference>
<feature type="domain" description="Acetyl-CoA dehydrogenase-like C-terminal" evidence="31">
    <location>
        <begin position="486"/>
        <end position="625"/>
    </location>
</feature>
<dbReference type="EC" id="1.3.8.1" evidence="7"/>
<dbReference type="EC" id="1.3.8.7" evidence="5"/>
<dbReference type="Pfam" id="PF12806">
    <property type="entry name" value="Acyl-CoA_dh_C"/>
    <property type="match status" value="1"/>
</dbReference>
<dbReference type="RefSeq" id="WP_135078293.1">
    <property type="nucleotide sequence ID" value="NZ_CP038267.1"/>
</dbReference>
<dbReference type="Proteomes" id="UP000294894">
    <property type="component" value="Chromosome"/>
</dbReference>
<evidence type="ECO:0000256" key="6">
    <source>
        <dbReference type="ARBA" id="ARBA00012040"/>
    </source>
</evidence>
<evidence type="ECO:0000256" key="5">
    <source>
        <dbReference type="ARBA" id="ARBA00012033"/>
    </source>
</evidence>
<evidence type="ECO:0000256" key="12">
    <source>
        <dbReference type="ARBA" id="ARBA00023098"/>
    </source>
</evidence>
<keyword evidence="12" id="KW-0443">Lipid metabolism</keyword>
<feature type="domain" description="Acyl-CoA oxidase/dehydrogenase middle" evidence="30">
    <location>
        <begin position="162"/>
        <end position="276"/>
    </location>
</feature>
<evidence type="ECO:0000256" key="16">
    <source>
        <dbReference type="ARBA" id="ARBA00050315"/>
    </source>
</evidence>
<dbReference type="PANTHER" id="PTHR42803">
    <property type="entry name" value="ACYL-COA DEHYDROGENASE"/>
    <property type="match status" value="1"/>
</dbReference>
<dbReference type="Gene3D" id="1.20.140.10">
    <property type="entry name" value="Butyryl-CoA Dehydrogenase, subunit A, domain 3"/>
    <property type="match status" value="1"/>
</dbReference>
<dbReference type="GO" id="GO:0006631">
    <property type="term" value="P:fatty acid metabolic process"/>
    <property type="evidence" value="ECO:0007669"/>
    <property type="project" value="UniProtKB-KW"/>
</dbReference>
<evidence type="ECO:0000256" key="2">
    <source>
        <dbReference type="ARBA" id="ARBA00004872"/>
    </source>
</evidence>
<evidence type="ECO:0000256" key="19">
    <source>
        <dbReference type="ARBA" id="ARBA00050703"/>
    </source>
</evidence>
<evidence type="ECO:0000256" key="21">
    <source>
        <dbReference type="ARBA" id="ARBA00052387"/>
    </source>
</evidence>
<evidence type="ECO:0000256" key="14">
    <source>
        <dbReference type="ARBA" id="ARBA00048375"/>
    </source>
</evidence>
<comment type="pathway">
    <text evidence="2">Lipid metabolism; fatty acid metabolism.</text>
</comment>
<feature type="region of interest" description="Disordered" evidence="28">
    <location>
        <begin position="55"/>
        <end position="74"/>
    </location>
</feature>
<evidence type="ECO:0000256" key="20">
    <source>
        <dbReference type="ARBA" id="ARBA00050877"/>
    </source>
</evidence>
<evidence type="ECO:0000256" key="11">
    <source>
        <dbReference type="ARBA" id="ARBA00023002"/>
    </source>
</evidence>
<evidence type="ECO:0000256" key="17">
    <source>
        <dbReference type="ARBA" id="ARBA00050336"/>
    </source>
</evidence>
<evidence type="ECO:0000256" key="13">
    <source>
        <dbReference type="ARBA" id="ARBA00047882"/>
    </source>
</evidence>
<comment type="subunit">
    <text evidence="4">Homodimer.</text>
</comment>
<dbReference type="InterPro" id="IPR025878">
    <property type="entry name" value="Acyl-CoA_dh-like_C_dom"/>
</dbReference>
<proteinExistence type="inferred from homology"/>
<evidence type="ECO:0000256" key="26">
    <source>
        <dbReference type="ARBA" id="ARBA00077336"/>
    </source>
</evidence>